<keyword evidence="1" id="KW-0472">Membrane</keyword>
<dbReference type="KEGG" id="lamb:KBB96_17545"/>
<organism evidence="3 4">
    <name type="scientific">Luteolibacter ambystomatis</name>
    <dbReference type="NCBI Taxonomy" id="2824561"/>
    <lineage>
        <taxon>Bacteria</taxon>
        <taxon>Pseudomonadati</taxon>
        <taxon>Verrucomicrobiota</taxon>
        <taxon>Verrucomicrobiia</taxon>
        <taxon>Verrucomicrobiales</taxon>
        <taxon>Verrucomicrobiaceae</taxon>
        <taxon>Luteolibacter</taxon>
    </lineage>
</organism>
<dbReference type="AlphaFoldDB" id="A0A975G986"/>
<dbReference type="EMBL" id="CP073100">
    <property type="protein sequence ID" value="QUE50650.1"/>
    <property type="molecule type" value="Genomic_DNA"/>
</dbReference>
<keyword evidence="4" id="KW-1185">Reference proteome</keyword>
<keyword evidence="1" id="KW-1133">Transmembrane helix</keyword>
<dbReference type="SUPFAM" id="SSF56219">
    <property type="entry name" value="DNase I-like"/>
    <property type="match status" value="1"/>
</dbReference>
<evidence type="ECO:0000256" key="1">
    <source>
        <dbReference type="SAM" id="Phobius"/>
    </source>
</evidence>
<dbReference type="InterPro" id="IPR036691">
    <property type="entry name" value="Endo/exonu/phosph_ase_sf"/>
</dbReference>
<feature type="transmembrane region" description="Helical" evidence="1">
    <location>
        <begin position="44"/>
        <end position="67"/>
    </location>
</feature>
<evidence type="ECO:0000313" key="3">
    <source>
        <dbReference type="EMBL" id="QUE50650.1"/>
    </source>
</evidence>
<dbReference type="InterPro" id="IPR005135">
    <property type="entry name" value="Endo/exonuclease/phosphatase"/>
</dbReference>
<reference evidence="3" key="1">
    <citation type="submission" date="2021-04" db="EMBL/GenBank/DDBJ databases">
        <title>Luteolibacter sp. 32A isolated from the skin of an Anderson's salamander (Ambystoma andersonii).</title>
        <authorList>
            <person name="Spergser J."/>
            <person name="Busse H.-J."/>
        </authorList>
    </citation>
    <scope>NUCLEOTIDE SEQUENCE</scope>
    <source>
        <strain evidence="3">32A</strain>
    </source>
</reference>
<evidence type="ECO:0000313" key="4">
    <source>
        <dbReference type="Proteomes" id="UP000676169"/>
    </source>
</evidence>
<feature type="transmembrane region" description="Helical" evidence="1">
    <location>
        <begin position="21"/>
        <end position="38"/>
    </location>
</feature>
<gene>
    <name evidence="3" type="ORF">KBB96_17545</name>
</gene>
<accession>A0A975G986</accession>
<keyword evidence="1" id="KW-0812">Transmembrane</keyword>
<dbReference type="GO" id="GO:0003824">
    <property type="term" value="F:catalytic activity"/>
    <property type="evidence" value="ECO:0007669"/>
    <property type="project" value="InterPro"/>
</dbReference>
<sequence length="316" mass="35427">MKRTRKAREKSGPPVAGWRRITGIAALVLAVVSVLVSSTVRDQWVPTALVMFATPWLVRLGLVAFVLSTRPGKVMVWIAMAVALLSGLEGWRSFRWRDEKSVATKDGFDVTLWNCGHRLSRMPEQWSELAGPDTRVVVLIEAGVFSAEEWAAFTTAAPELDWHQLEGGIVVGVRGRFIGSELFEGLPKLRCHRIQVSISGVIHTVLACDVPSQPWLLREPYLDRIRTVAKERRCLIAGDFNTPPAAVGYDDWRRDFTFANAAQTRGFVETWPFGVPLLQLDQLWLSHDLKCTSVIRQPSLHSDHARMTFHVAPAIR</sequence>
<feature type="transmembrane region" description="Helical" evidence="1">
    <location>
        <begin position="74"/>
        <end position="91"/>
    </location>
</feature>
<evidence type="ECO:0000259" key="2">
    <source>
        <dbReference type="Pfam" id="PF03372"/>
    </source>
</evidence>
<dbReference type="RefSeq" id="WP_211630790.1">
    <property type="nucleotide sequence ID" value="NZ_CP073100.1"/>
</dbReference>
<dbReference type="Pfam" id="PF03372">
    <property type="entry name" value="Exo_endo_phos"/>
    <property type="match status" value="1"/>
</dbReference>
<feature type="domain" description="Endonuclease/exonuclease/phosphatase" evidence="2">
    <location>
        <begin position="177"/>
        <end position="304"/>
    </location>
</feature>
<dbReference type="Gene3D" id="3.60.10.10">
    <property type="entry name" value="Endonuclease/exonuclease/phosphatase"/>
    <property type="match status" value="1"/>
</dbReference>
<proteinExistence type="predicted"/>
<name>A0A975G986_9BACT</name>
<protein>
    <recommendedName>
        <fullName evidence="2">Endonuclease/exonuclease/phosphatase domain-containing protein</fullName>
    </recommendedName>
</protein>
<dbReference type="Proteomes" id="UP000676169">
    <property type="component" value="Chromosome"/>
</dbReference>